<dbReference type="AlphaFoldDB" id="A0A4R5N742"/>
<evidence type="ECO:0000313" key="4">
    <source>
        <dbReference type="Proteomes" id="UP000295681"/>
    </source>
</evidence>
<reference evidence="3 4" key="1">
    <citation type="journal article" date="2019" name="Appl. Microbiol. Biotechnol.">
        <title>Uncovering carbohydrate metabolism through a genotype-phenotype association study of 56 lactic acid bacteria genomes.</title>
        <authorList>
            <person name="Buron-Moles G."/>
            <person name="Chailyan A."/>
            <person name="Dolejs I."/>
            <person name="Forster J."/>
            <person name="Miks M.H."/>
        </authorList>
    </citation>
    <scope>NUCLEOTIDE SEQUENCE [LARGE SCALE GENOMIC DNA]</scope>
    <source>
        <strain evidence="3 4">ATCC 700006</strain>
    </source>
</reference>
<evidence type="ECO:0000313" key="3">
    <source>
        <dbReference type="EMBL" id="TDG67635.1"/>
    </source>
</evidence>
<dbReference type="GO" id="GO:0006629">
    <property type="term" value="P:lipid metabolic process"/>
    <property type="evidence" value="ECO:0007669"/>
    <property type="project" value="InterPro"/>
</dbReference>
<dbReference type="Gene3D" id="3.20.20.190">
    <property type="entry name" value="Phosphatidylinositol (PI) phosphodiesterase"/>
    <property type="match status" value="1"/>
</dbReference>
<dbReference type="Pfam" id="PF03009">
    <property type="entry name" value="GDPD"/>
    <property type="match status" value="1"/>
</dbReference>
<gene>
    <name evidence="3" type="ORF">C5L23_001434</name>
</gene>
<keyword evidence="1" id="KW-1133">Transmembrane helix</keyword>
<sequence>MMHNVKKILKLPVIVLFVLMLTIIYGIWRDHQPINIKQSRHQPLIIGHQGQDYTLANYNVALKSGVQYIDQKVFLSQDHHLVVANDNNLNQATGQNINITDSNYRTIQHHKYHNGESVHTLNQIFDKYGVMTNYVIAIQEQNNHHELLERGIISSIRRNHLTNHVLLQSTDVNSLSYMHQSLPQAPEILQIKNTNQSKVDWQKTVSQLPAAVQFIALNQSLVNRETVSFLNKHHKMLMVNDSNSKSDFVHAKSIGAQAIVTDNTKAATIYFK</sequence>
<evidence type="ECO:0000259" key="2">
    <source>
        <dbReference type="Pfam" id="PF03009"/>
    </source>
</evidence>
<protein>
    <recommendedName>
        <fullName evidence="2">GP-PDE domain-containing protein</fullName>
    </recommendedName>
</protein>
<feature type="domain" description="GP-PDE" evidence="2">
    <location>
        <begin position="52"/>
        <end position="264"/>
    </location>
</feature>
<dbReference type="GO" id="GO:0008081">
    <property type="term" value="F:phosphoric diester hydrolase activity"/>
    <property type="evidence" value="ECO:0007669"/>
    <property type="project" value="InterPro"/>
</dbReference>
<proteinExistence type="predicted"/>
<keyword evidence="1" id="KW-0472">Membrane</keyword>
<keyword evidence="4" id="KW-1185">Reference proteome</keyword>
<dbReference type="EMBL" id="PUFI01000015">
    <property type="protein sequence ID" value="TDG67635.1"/>
    <property type="molecule type" value="Genomic_DNA"/>
</dbReference>
<dbReference type="PANTHER" id="PTHR46211">
    <property type="entry name" value="GLYCEROPHOSPHORYL DIESTER PHOSPHODIESTERASE"/>
    <property type="match status" value="1"/>
</dbReference>
<accession>A0A4R5N742</accession>
<dbReference type="RefSeq" id="WP_133264601.1">
    <property type="nucleotide sequence ID" value="NZ_JAGYGP010000001.1"/>
</dbReference>
<comment type="caution">
    <text evidence="3">The sequence shown here is derived from an EMBL/GenBank/DDBJ whole genome shotgun (WGS) entry which is preliminary data.</text>
</comment>
<dbReference type="PANTHER" id="PTHR46211:SF14">
    <property type="entry name" value="GLYCEROPHOSPHODIESTER PHOSPHODIESTERASE"/>
    <property type="match status" value="1"/>
</dbReference>
<name>A0A4R5N742_9LACO</name>
<dbReference type="InterPro" id="IPR030395">
    <property type="entry name" value="GP_PDE_dom"/>
</dbReference>
<organism evidence="3 4">
    <name type="scientific">Leuconostoc fallax</name>
    <dbReference type="NCBI Taxonomy" id="1251"/>
    <lineage>
        <taxon>Bacteria</taxon>
        <taxon>Bacillati</taxon>
        <taxon>Bacillota</taxon>
        <taxon>Bacilli</taxon>
        <taxon>Lactobacillales</taxon>
        <taxon>Lactobacillaceae</taxon>
        <taxon>Leuconostoc</taxon>
    </lineage>
</organism>
<dbReference type="InterPro" id="IPR017946">
    <property type="entry name" value="PLC-like_Pdiesterase_TIM-brl"/>
</dbReference>
<dbReference type="SUPFAM" id="SSF51695">
    <property type="entry name" value="PLC-like phosphodiesterases"/>
    <property type="match status" value="1"/>
</dbReference>
<keyword evidence="1" id="KW-0812">Transmembrane</keyword>
<dbReference type="Proteomes" id="UP000295681">
    <property type="component" value="Unassembled WGS sequence"/>
</dbReference>
<evidence type="ECO:0000256" key="1">
    <source>
        <dbReference type="SAM" id="Phobius"/>
    </source>
</evidence>
<dbReference type="STRING" id="907931.GCA_000165675_00040"/>
<feature type="transmembrane region" description="Helical" evidence="1">
    <location>
        <begin position="9"/>
        <end position="28"/>
    </location>
</feature>